<dbReference type="EMBL" id="JBEAFC010000006">
    <property type="protein sequence ID" value="KAL1554818.1"/>
    <property type="molecule type" value="Genomic_DNA"/>
</dbReference>
<dbReference type="InterPro" id="IPR044638">
    <property type="entry name" value="ALDH7A1-like"/>
</dbReference>
<organism evidence="4 5">
    <name type="scientific">Salvia divinorum</name>
    <name type="common">Maria pastora</name>
    <name type="synonym">Diviner's sage</name>
    <dbReference type="NCBI Taxonomy" id="28513"/>
    <lineage>
        <taxon>Eukaryota</taxon>
        <taxon>Viridiplantae</taxon>
        <taxon>Streptophyta</taxon>
        <taxon>Embryophyta</taxon>
        <taxon>Tracheophyta</taxon>
        <taxon>Spermatophyta</taxon>
        <taxon>Magnoliopsida</taxon>
        <taxon>eudicotyledons</taxon>
        <taxon>Gunneridae</taxon>
        <taxon>Pentapetalae</taxon>
        <taxon>asterids</taxon>
        <taxon>lamiids</taxon>
        <taxon>Lamiales</taxon>
        <taxon>Lamiaceae</taxon>
        <taxon>Nepetoideae</taxon>
        <taxon>Mentheae</taxon>
        <taxon>Salviinae</taxon>
        <taxon>Salvia</taxon>
        <taxon>Salvia subgen. Calosphace</taxon>
    </lineage>
</organism>
<dbReference type="SUPFAM" id="SSF53720">
    <property type="entry name" value="ALDH-like"/>
    <property type="match status" value="1"/>
</dbReference>
<dbReference type="EC" id="1.2.1.88" evidence="4"/>
<dbReference type="AlphaFoldDB" id="A0ABD1HEE7"/>
<comment type="caution">
    <text evidence="4">The sequence shown here is derived from an EMBL/GenBank/DDBJ whole genome shotgun (WGS) entry which is preliminary data.</text>
</comment>
<dbReference type="Proteomes" id="UP001567538">
    <property type="component" value="Unassembled WGS sequence"/>
</dbReference>
<keyword evidence="3" id="KW-0520">NAD</keyword>
<keyword evidence="2 4" id="KW-0560">Oxidoreductase</keyword>
<dbReference type="InterPro" id="IPR016162">
    <property type="entry name" value="Ald_DH_N"/>
</dbReference>
<evidence type="ECO:0000256" key="1">
    <source>
        <dbReference type="ARBA" id="ARBA00009986"/>
    </source>
</evidence>
<proteinExistence type="inferred from homology"/>
<evidence type="ECO:0000313" key="4">
    <source>
        <dbReference type="EMBL" id="KAL1554818.1"/>
    </source>
</evidence>
<gene>
    <name evidence="4" type="ORF">AAHA92_15334</name>
</gene>
<evidence type="ECO:0000256" key="2">
    <source>
        <dbReference type="ARBA" id="ARBA00023002"/>
    </source>
</evidence>
<reference evidence="4 5" key="1">
    <citation type="submission" date="2024-06" db="EMBL/GenBank/DDBJ databases">
        <title>A chromosome level genome sequence of Diviner's sage (Salvia divinorum).</title>
        <authorList>
            <person name="Ford S.A."/>
            <person name="Ro D.-K."/>
            <person name="Ness R.W."/>
            <person name="Phillips M.A."/>
        </authorList>
    </citation>
    <scope>NUCLEOTIDE SEQUENCE [LARGE SCALE GENOMIC DNA]</scope>
    <source>
        <strain evidence="4">SAF-2024a</strain>
        <tissue evidence="4">Leaf</tissue>
    </source>
</reference>
<dbReference type="PANTHER" id="PTHR43521:SF7">
    <property type="entry name" value="DELTA-1-PYRROLINE-5-CARBOXYLATE DEHYDROGENASE 12A1, MITOCHONDRIAL"/>
    <property type="match status" value="1"/>
</dbReference>
<keyword evidence="5" id="KW-1185">Reference proteome</keyword>
<protein>
    <submittedName>
        <fullName evidence="4">L-glutamate gamma-semialdehyde dehydrogenase</fullName>
        <ecNumber evidence="4">1.2.1.88</ecNumber>
    </submittedName>
</protein>
<comment type="similarity">
    <text evidence="1">Belongs to the aldehyde dehydrogenase family.</text>
</comment>
<sequence length="187" mass="21246">MDLDNIAIITPFNFPVEIPLLQLMGNKPLLKVDSKVAIVMEQMLCLLHDCGLPLEDVDFINYYEQSSHKPRSINIYKKFNMNYVAWVCDQEKLEDLTIALVLTVTTEVMLEINGSKLVFGGVALQNHSPLIKPSTVFIPFEEILKEDNYDLVTKKSLARIGTLEAIKLVWSCHRDVIYNNVPVPQPT</sequence>
<dbReference type="Gene3D" id="3.40.605.10">
    <property type="entry name" value="Aldehyde Dehydrogenase, Chain A, domain 1"/>
    <property type="match status" value="1"/>
</dbReference>
<accession>A0ABD1HEE7</accession>
<evidence type="ECO:0000256" key="3">
    <source>
        <dbReference type="ARBA" id="ARBA00023027"/>
    </source>
</evidence>
<name>A0ABD1HEE7_SALDI</name>
<dbReference type="InterPro" id="IPR016161">
    <property type="entry name" value="Ald_DH/histidinol_DH"/>
</dbReference>
<evidence type="ECO:0000313" key="5">
    <source>
        <dbReference type="Proteomes" id="UP001567538"/>
    </source>
</evidence>
<dbReference type="PANTHER" id="PTHR43521">
    <property type="entry name" value="ALPHA-AMINOADIPIC SEMIALDEHYDE DEHYDROGENASE"/>
    <property type="match status" value="1"/>
</dbReference>
<dbReference type="GO" id="GO:0003842">
    <property type="term" value="F:L-glutamate gamma-semialdehyde dehydrogenase activity"/>
    <property type="evidence" value="ECO:0007669"/>
    <property type="project" value="UniProtKB-EC"/>
</dbReference>